<evidence type="ECO:0000313" key="10">
    <source>
        <dbReference type="Proteomes" id="UP000295164"/>
    </source>
</evidence>
<dbReference type="InterPro" id="IPR003594">
    <property type="entry name" value="HATPase_dom"/>
</dbReference>
<evidence type="ECO:0000313" key="9">
    <source>
        <dbReference type="EMBL" id="TCZ73349.1"/>
    </source>
</evidence>
<keyword evidence="4" id="KW-0802">TPR repeat</keyword>
<dbReference type="GO" id="GO:0000155">
    <property type="term" value="F:phosphorelay sensor kinase activity"/>
    <property type="evidence" value="ECO:0007669"/>
    <property type="project" value="InterPro"/>
</dbReference>
<dbReference type="GO" id="GO:0016020">
    <property type="term" value="C:membrane"/>
    <property type="evidence" value="ECO:0007669"/>
    <property type="project" value="InterPro"/>
</dbReference>
<dbReference type="EMBL" id="SKFH01000007">
    <property type="protein sequence ID" value="TCZ73349.1"/>
    <property type="molecule type" value="Genomic_DNA"/>
</dbReference>
<dbReference type="Gene3D" id="3.30.565.10">
    <property type="entry name" value="Histidine kinase-like ATPase, C-terminal domain"/>
    <property type="match status" value="1"/>
</dbReference>
<feature type="signal peptide" evidence="7">
    <location>
        <begin position="1"/>
        <end position="27"/>
    </location>
</feature>
<evidence type="ECO:0000259" key="8">
    <source>
        <dbReference type="PROSITE" id="PS50109"/>
    </source>
</evidence>
<dbReference type="InterPro" id="IPR019734">
    <property type="entry name" value="TPR_rpt"/>
</dbReference>
<dbReference type="OrthoDB" id="617348at2"/>
<gene>
    <name evidence="9" type="ORF">E0486_06665</name>
</gene>
<sequence length="640" mass="70582">MTAYRTHLKRWLLSLLLAGGLCAIARAGAEPSIDSLIRAIPTQMRSDDDAARRLIDLLAQKARAEKHRHGIIQSVFFNAWFNYRHNPPETVIHSIDSALKQIEGIGTDTALVKFYILKGQCYVKQAQFDKALETFSTALAIARRRNDKASATSTLISIGWAYMEDGKPREAIRFFDEVLSLHPEEKYDYRAVLLCNIAACYNTLGDYRSAESFALKGIATARSSNSQFDLGNGLNILGRSYYQQGRLREAIEMLRTAAVTREKVADPGMLASDYLELADLYNRTGAPLQAIAWARKSEALSNSLGNRLKLKAAYESLSGSYEKVGNHPMAVTYLKKLLAQNDSLREEHYGKALAEMQVQFETQKKTAENLRLKKENLEARLRNSNQQRWLLALGGGLLLLAASGVYASKLMKSRYRTRLALEQLSEHRRRTLAVMEAEEAERRRIAGELHDGVTQTLAAAAMQLNKARDGSATLDKVDDLLGQAGSEVRALSHQVTPELLLHFGLEKALAQAVEKLNDASMQTTFTLFTHIEGPLPGDMLSLALYRSFQELCNNVLKHAGAGAVQIQLSADAEEVQLIVEDDGRGFDPATAAAGLGIRNIRSRIAFFDGDVQIDSTPGKGTTTIIHVWRTAATEGGGASV</sequence>
<dbReference type="AlphaFoldDB" id="A0A4R4E1U2"/>
<feature type="repeat" description="TPR" evidence="4">
    <location>
        <begin position="152"/>
        <end position="185"/>
    </location>
</feature>
<feature type="transmembrane region" description="Helical" evidence="6">
    <location>
        <begin position="389"/>
        <end position="408"/>
    </location>
</feature>
<dbReference type="PROSITE" id="PS50109">
    <property type="entry name" value="HIS_KIN"/>
    <property type="match status" value="1"/>
</dbReference>
<feature type="coiled-coil region" evidence="5">
    <location>
        <begin position="353"/>
        <end position="387"/>
    </location>
</feature>
<reference evidence="9 10" key="1">
    <citation type="submission" date="2019-03" db="EMBL/GenBank/DDBJ databases">
        <authorList>
            <person name="Kim M.K.M."/>
        </authorList>
    </citation>
    <scope>NUCLEOTIDE SEQUENCE [LARGE SCALE GENOMIC DNA]</scope>
    <source>
        <strain evidence="9 10">17J68-15</strain>
    </source>
</reference>
<dbReference type="Proteomes" id="UP000295164">
    <property type="component" value="Unassembled WGS sequence"/>
</dbReference>
<dbReference type="Pfam" id="PF07730">
    <property type="entry name" value="HisKA_3"/>
    <property type="match status" value="1"/>
</dbReference>
<dbReference type="InterPro" id="IPR050482">
    <property type="entry name" value="Sensor_HK_TwoCompSys"/>
</dbReference>
<feature type="domain" description="Histidine kinase" evidence="8">
    <location>
        <begin position="544"/>
        <end position="631"/>
    </location>
</feature>
<keyword evidence="6" id="KW-0812">Transmembrane</keyword>
<dbReference type="PROSITE" id="PS50005">
    <property type="entry name" value="TPR"/>
    <property type="match status" value="2"/>
</dbReference>
<dbReference type="InterPro" id="IPR036890">
    <property type="entry name" value="HATPase_C_sf"/>
</dbReference>
<evidence type="ECO:0000256" key="5">
    <source>
        <dbReference type="SAM" id="Coils"/>
    </source>
</evidence>
<proteinExistence type="predicted"/>
<dbReference type="InterPro" id="IPR011990">
    <property type="entry name" value="TPR-like_helical_dom_sf"/>
</dbReference>
<dbReference type="InterPro" id="IPR011712">
    <property type="entry name" value="Sig_transdc_His_kin_sub3_dim/P"/>
</dbReference>
<keyword evidence="1" id="KW-0808">Transferase</keyword>
<feature type="repeat" description="TPR" evidence="4">
    <location>
        <begin position="112"/>
        <end position="145"/>
    </location>
</feature>
<dbReference type="Pfam" id="PF13424">
    <property type="entry name" value="TPR_12"/>
    <property type="match status" value="1"/>
</dbReference>
<accession>A0A4R4E1U2</accession>
<dbReference type="Gene3D" id="1.20.5.1930">
    <property type="match status" value="1"/>
</dbReference>
<keyword evidence="6" id="KW-0472">Membrane</keyword>
<evidence type="ECO:0000256" key="7">
    <source>
        <dbReference type="SAM" id="SignalP"/>
    </source>
</evidence>
<keyword evidence="5" id="KW-0175">Coiled coil</keyword>
<keyword evidence="7" id="KW-0732">Signal</keyword>
<organism evidence="9 10">
    <name type="scientific">Flaviaesturariibacter aridisoli</name>
    <dbReference type="NCBI Taxonomy" id="2545761"/>
    <lineage>
        <taxon>Bacteria</taxon>
        <taxon>Pseudomonadati</taxon>
        <taxon>Bacteroidota</taxon>
        <taxon>Chitinophagia</taxon>
        <taxon>Chitinophagales</taxon>
        <taxon>Chitinophagaceae</taxon>
        <taxon>Flaviaestuariibacter</taxon>
    </lineage>
</organism>
<dbReference type="Pfam" id="PF02518">
    <property type="entry name" value="HATPase_c"/>
    <property type="match status" value="1"/>
</dbReference>
<keyword evidence="6" id="KW-1133">Transmembrane helix</keyword>
<keyword evidence="3" id="KW-0902">Two-component regulatory system</keyword>
<comment type="caution">
    <text evidence="9">The sequence shown here is derived from an EMBL/GenBank/DDBJ whole genome shotgun (WGS) entry which is preliminary data.</text>
</comment>
<feature type="chain" id="PRO_5020710164" evidence="7">
    <location>
        <begin position="28"/>
        <end position="640"/>
    </location>
</feature>
<dbReference type="InterPro" id="IPR005467">
    <property type="entry name" value="His_kinase_dom"/>
</dbReference>
<keyword evidence="2" id="KW-0418">Kinase</keyword>
<dbReference type="GO" id="GO:0046983">
    <property type="term" value="F:protein dimerization activity"/>
    <property type="evidence" value="ECO:0007669"/>
    <property type="project" value="InterPro"/>
</dbReference>
<dbReference type="RefSeq" id="WP_131851368.1">
    <property type="nucleotide sequence ID" value="NZ_SKFH01000007.1"/>
</dbReference>
<evidence type="ECO:0000256" key="3">
    <source>
        <dbReference type="ARBA" id="ARBA00023012"/>
    </source>
</evidence>
<keyword evidence="10" id="KW-1185">Reference proteome</keyword>
<dbReference type="SUPFAM" id="SSF48452">
    <property type="entry name" value="TPR-like"/>
    <property type="match status" value="2"/>
</dbReference>
<protein>
    <submittedName>
        <fullName evidence="9">Tetratricopeptide repeat protein</fullName>
    </submittedName>
</protein>
<name>A0A4R4E1U2_9BACT</name>
<dbReference type="SUPFAM" id="SSF55874">
    <property type="entry name" value="ATPase domain of HSP90 chaperone/DNA topoisomerase II/histidine kinase"/>
    <property type="match status" value="1"/>
</dbReference>
<dbReference type="PANTHER" id="PTHR24421">
    <property type="entry name" value="NITRATE/NITRITE SENSOR PROTEIN NARX-RELATED"/>
    <property type="match status" value="1"/>
</dbReference>
<evidence type="ECO:0000256" key="6">
    <source>
        <dbReference type="SAM" id="Phobius"/>
    </source>
</evidence>
<evidence type="ECO:0000256" key="4">
    <source>
        <dbReference type="PROSITE-ProRule" id="PRU00339"/>
    </source>
</evidence>
<dbReference type="Pfam" id="PF13374">
    <property type="entry name" value="TPR_10"/>
    <property type="match status" value="1"/>
</dbReference>
<dbReference type="Gene3D" id="1.25.40.10">
    <property type="entry name" value="Tetratricopeptide repeat domain"/>
    <property type="match status" value="2"/>
</dbReference>
<dbReference type="SMART" id="SM00387">
    <property type="entry name" value="HATPase_c"/>
    <property type="match status" value="1"/>
</dbReference>
<evidence type="ECO:0000256" key="2">
    <source>
        <dbReference type="ARBA" id="ARBA00022777"/>
    </source>
</evidence>
<dbReference type="CDD" id="cd16917">
    <property type="entry name" value="HATPase_UhpB-NarQ-NarX-like"/>
    <property type="match status" value="1"/>
</dbReference>
<evidence type="ECO:0000256" key="1">
    <source>
        <dbReference type="ARBA" id="ARBA00022679"/>
    </source>
</evidence>
<dbReference type="SMART" id="SM00028">
    <property type="entry name" value="TPR"/>
    <property type="match status" value="6"/>
</dbReference>